<dbReference type="GO" id="GO:0015293">
    <property type="term" value="F:symporter activity"/>
    <property type="evidence" value="ECO:0007669"/>
    <property type="project" value="TreeGrafter"/>
</dbReference>
<keyword evidence="4" id="KW-1003">Cell membrane</keyword>
<dbReference type="OrthoDB" id="6132759at2759"/>
<feature type="transmembrane region" description="Helical" evidence="12">
    <location>
        <begin position="302"/>
        <end position="329"/>
    </location>
</feature>
<feature type="transmembrane region" description="Helical" evidence="12">
    <location>
        <begin position="184"/>
        <end position="202"/>
    </location>
</feature>
<keyword evidence="9 12" id="KW-0472">Membrane</keyword>
<dbReference type="EMBL" id="KZ308411">
    <property type="protein sequence ID" value="KAG8229118.1"/>
    <property type="molecule type" value="Genomic_DNA"/>
</dbReference>
<dbReference type="CDD" id="cd11492">
    <property type="entry name" value="SLC5sbd_NIS-SMVT"/>
    <property type="match status" value="1"/>
</dbReference>
<comment type="similarity">
    <text evidence="2 11">Belongs to the sodium:solute symporter (SSF) (TC 2.A.21) family.</text>
</comment>
<keyword evidence="8" id="KW-0406">Ion transport</keyword>
<feature type="transmembrane region" description="Helical" evidence="12">
    <location>
        <begin position="109"/>
        <end position="131"/>
    </location>
</feature>
<evidence type="ECO:0000256" key="1">
    <source>
        <dbReference type="ARBA" id="ARBA00004651"/>
    </source>
</evidence>
<dbReference type="GO" id="GO:0005886">
    <property type="term" value="C:plasma membrane"/>
    <property type="evidence" value="ECO:0007669"/>
    <property type="project" value="UniProtKB-SubCell"/>
</dbReference>
<feature type="transmembrane region" description="Helical" evidence="12">
    <location>
        <begin position="38"/>
        <end position="57"/>
    </location>
</feature>
<keyword evidence="10" id="KW-0739">Sodium transport</keyword>
<feature type="transmembrane region" description="Helical" evidence="12">
    <location>
        <begin position="78"/>
        <end position="97"/>
    </location>
</feature>
<keyword evidence="14" id="KW-1185">Reference proteome</keyword>
<evidence type="ECO:0008006" key="15">
    <source>
        <dbReference type="Google" id="ProtNLM"/>
    </source>
</evidence>
<evidence type="ECO:0000256" key="11">
    <source>
        <dbReference type="RuleBase" id="RU362091"/>
    </source>
</evidence>
<name>A0A8K0K751_LADFU</name>
<dbReference type="Gene3D" id="1.20.1730.10">
    <property type="entry name" value="Sodium/glucose cotransporter"/>
    <property type="match status" value="1"/>
</dbReference>
<feature type="transmembrane region" description="Helical" evidence="12">
    <location>
        <begin position="467"/>
        <end position="489"/>
    </location>
</feature>
<feature type="transmembrane region" description="Helical" evidence="12">
    <location>
        <begin position="214"/>
        <end position="232"/>
    </location>
</feature>
<evidence type="ECO:0000256" key="8">
    <source>
        <dbReference type="ARBA" id="ARBA00023065"/>
    </source>
</evidence>
<dbReference type="Pfam" id="PF00474">
    <property type="entry name" value="SSF"/>
    <property type="match status" value="1"/>
</dbReference>
<keyword evidence="6 12" id="KW-1133">Transmembrane helix</keyword>
<evidence type="ECO:0000256" key="4">
    <source>
        <dbReference type="ARBA" id="ARBA00022475"/>
    </source>
</evidence>
<evidence type="ECO:0000313" key="14">
    <source>
        <dbReference type="Proteomes" id="UP000792457"/>
    </source>
</evidence>
<keyword evidence="3" id="KW-0813">Transport</keyword>
<evidence type="ECO:0000256" key="5">
    <source>
        <dbReference type="ARBA" id="ARBA00022692"/>
    </source>
</evidence>
<evidence type="ECO:0000256" key="10">
    <source>
        <dbReference type="ARBA" id="ARBA00023201"/>
    </source>
</evidence>
<feature type="transmembrane region" description="Helical" evidence="12">
    <location>
        <begin position="440"/>
        <end position="461"/>
    </location>
</feature>
<accession>A0A8K0K751</accession>
<dbReference type="PROSITE" id="PS50283">
    <property type="entry name" value="NA_SOLUT_SYMP_3"/>
    <property type="match status" value="1"/>
</dbReference>
<comment type="subcellular location">
    <subcellularLocation>
        <location evidence="1">Cell membrane</location>
        <topology evidence="1">Multi-pass membrane protein</topology>
    </subcellularLocation>
</comment>
<protein>
    <recommendedName>
        <fullName evidence="15">Sodium-coupled monocarboxylate transporter 1</fullName>
    </recommendedName>
</protein>
<comment type="caution">
    <text evidence="13">The sequence shown here is derived from an EMBL/GenBank/DDBJ whole genome shotgun (WGS) entry which is preliminary data.</text>
</comment>
<evidence type="ECO:0000256" key="7">
    <source>
        <dbReference type="ARBA" id="ARBA00023053"/>
    </source>
</evidence>
<feature type="transmembrane region" description="Helical" evidence="12">
    <location>
        <begin position="364"/>
        <end position="388"/>
    </location>
</feature>
<keyword evidence="7" id="KW-0915">Sodium</keyword>
<feature type="transmembrane region" description="Helical" evidence="12">
    <location>
        <begin position="553"/>
        <end position="574"/>
    </location>
</feature>
<feature type="transmembrane region" description="Helical" evidence="12">
    <location>
        <begin position="151"/>
        <end position="178"/>
    </location>
</feature>
<reference evidence="13" key="1">
    <citation type="submission" date="2013-04" db="EMBL/GenBank/DDBJ databases">
        <authorList>
            <person name="Qu J."/>
            <person name="Murali S.C."/>
            <person name="Bandaranaike D."/>
            <person name="Bellair M."/>
            <person name="Blankenburg K."/>
            <person name="Chao H."/>
            <person name="Dinh H."/>
            <person name="Doddapaneni H."/>
            <person name="Downs B."/>
            <person name="Dugan-Rocha S."/>
            <person name="Elkadiri S."/>
            <person name="Gnanaolivu R.D."/>
            <person name="Hernandez B."/>
            <person name="Javaid M."/>
            <person name="Jayaseelan J.C."/>
            <person name="Lee S."/>
            <person name="Li M."/>
            <person name="Ming W."/>
            <person name="Munidasa M."/>
            <person name="Muniz J."/>
            <person name="Nguyen L."/>
            <person name="Ongeri F."/>
            <person name="Osuji N."/>
            <person name="Pu L.-L."/>
            <person name="Puazo M."/>
            <person name="Qu C."/>
            <person name="Quiroz J."/>
            <person name="Raj R."/>
            <person name="Weissenberger G."/>
            <person name="Xin Y."/>
            <person name="Zou X."/>
            <person name="Han Y."/>
            <person name="Richards S."/>
            <person name="Worley K."/>
            <person name="Muzny D."/>
            <person name="Gibbs R."/>
        </authorList>
    </citation>
    <scope>NUCLEOTIDE SEQUENCE</scope>
    <source>
        <strain evidence="13">Sampled in the wild</strain>
    </source>
</reference>
<dbReference type="Proteomes" id="UP000792457">
    <property type="component" value="Unassembled WGS sequence"/>
</dbReference>
<dbReference type="GO" id="GO:0006814">
    <property type="term" value="P:sodium ion transport"/>
    <property type="evidence" value="ECO:0007669"/>
    <property type="project" value="UniProtKB-KW"/>
</dbReference>
<dbReference type="PANTHER" id="PTHR42985">
    <property type="entry name" value="SODIUM-COUPLED MONOCARBOXYLATE TRANSPORTER"/>
    <property type="match status" value="1"/>
</dbReference>
<gene>
    <name evidence="13" type="ORF">J437_LFUL009587</name>
</gene>
<dbReference type="PANTHER" id="PTHR42985:SF21">
    <property type="entry name" value="SODIUM-DEPENDENT MULTIVITAMIN TRANSPORTER-LIKE PROTEIN"/>
    <property type="match status" value="1"/>
</dbReference>
<evidence type="ECO:0000256" key="9">
    <source>
        <dbReference type="ARBA" id="ARBA00023136"/>
    </source>
</evidence>
<dbReference type="InterPro" id="IPR001734">
    <property type="entry name" value="Na/solute_symporter"/>
</dbReference>
<sequence length="606" mass="65682">MGNDVRSLDAISEVYDEGLNDQIYSSNPIQKIFSPLDYSIFAAMLLFSGLIGVYFAFFAKKKQNNTAEYLMGSKSIGIIPVAISLIGSCISGITLIGASAEMYTYGTQYATSIFGLLLASLGCGIFFLPVYSKLQLTTSFEYLRLRFGRGVHLFGSFLFLINSLLYIPIVIFIPALAFNQVSGFNLHVITPIVCIVCIFYTSMGGLKAVVWTDALQTLLMFSGIISVVWIGTDAVGGFSEVWKRNEEGHRIEFFKMDLDPTVRNTFWNTVFGSAANWMTHLAVNQAMVQHLLALPTLGGAQIMLSIFTIGVMALYAVSLYAGLVIYANYHDCDIVSTKMVQAPDQMLPYFVLDLGTKIPGLPGLFMAAVFGAALSSMSTGIASMAAVIYEDFMEPFLKEKLPEEKAAFLIKVIAAVFGFVCVGIVFIIENLGTVIEVSWSLGGVTQGTMIGIVILGMFFPWTNSKGTLIGGIFGLVFMGVICFGSQAYIASGRIKYEEKPITTAGCPSSMMNLTIASPINTTTHMITPLIESTPTSFTFPLEDQPLVIFRLSYTIYALIGLLITLVVGLIASALTGPTNPADVHIDLLTPVVQPLYVGRCKGGDPP</sequence>
<organism evidence="13 14">
    <name type="scientific">Ladona fulva</name>
    <name type="common">Scarce chaser dragonfly</name>
    <name type="synonym">Libellula fulva</name>
    <dbReference type="NCBI Taxonomy" id="123851"/>
    <lineage>
        <taxon>Eukaryota</taxon>
        <taxon>Metazoa</taxon>
        <taxon>Ecdysozoa</taxon>
        <taxon>Arthropoda</taxon>
        <taxon>Hexapoda</taxon>
        <taxon>Insecta</taxon>
        <taxon>Pterygota</taxon>
        <taxon>Palaeoptera</taxon>
        <taxon>Odonata</taxon>
        <taxon>Epiprocta</taxon>
        <taxon>Anisoptera</taxon>
        <taxon>Libelluloidea</taxon>
        <taxon>Libellulidae</taxon>
        <taxon>Ladona</taxon>
    </lineage>
</organism>
<proteinExistence type="inferred from homology"/>
<evidence type="ECO:0000313" key="13">
    <source>
        <dbReference type="EMBL" id="KAG8229118.1"/>
    </source>
</evidence>
<dbReference type="NCBIfam" id="TIGR00813">
    <property type="entry name" value="sss"/>
    <property type="match status" value="1"/>
</dbReference>
<dbReference type="AlphaFoldDB" id="A0A8K0K751"/>
<feature type="transmembrane region" description="Helical" evidence="12">
    <location>
        <begin position="408"/>
        <end position="428"/>
    </location>
</feature>
<dbReference type="InterPro" id="IPR051163">
    <property type="entry name" value="Sodium:Solute_Symporter_SSF"/>
</dbReference>
<reference evidence="13" key="2">
    <citation type="submission" date="2017-10" db="EMBL/GenBank/DDBJ databases">
        <title>Ladona fulva Genome sequencing and assembly.</title>
        <authorList>
            <person name="Murali S."/>
            <person name="Richards S."/>
            <person name="Bandaranaike D."/>
            <person name="Bellair M."/>
            <person name="Blankenburg K."/>
            <person name="Chao H."/>
            <person name="Dinh H."/>
            <person name="Doddapaneni H."/>
            <person name="Dugan-Rocha S."/>
            <person name="Elkadiri S."/>
            <person name="Gnanaolivu R."/>
            <person name="Hernandez B."/>
            <person name="Skinner E."/>
            <person name="Javaid M."/>
            <person name="Lee S."/>
            <person name="Li M."/>
            <person name="Ming W."/>
            <person name="Munidasa M."/>
            <person name="Muniz J."/>
            <person name="Nguyen L."/>
            <person name="Hughes D."/>
            <person name="Osuji N."/>
            <person name="Pu L.-L."/>
            <person name="Puazo M."/>
            <person name="Qu C."/>
            <person name="Quiroz J."/>
            <person name="Raj R."/>
            <person name="Weissenberger G."/>
            <person name="Xin Y."/>
            <person name="Zou X."/>
            <person name="Han Y."/>
            <person name="Worley K."/>
            <person name="Muzny D."/>
            <person name="Gibbs R."/>
        </authorList>
    </citation>
    <scope>NUCLEOTIDE SEQUENCE</scope>
    <source>
        <strain evidence="13">Sampled in the wild</strain>
    </source>
</reference>
<dbReference type="InterPro" id="IPR038377">
    <property type="entry name" value="Na/Glc_symporter_sf"/>
</dbReference>
<keyword evidence="5 12" id="KW-0812">Transmembrane</keyword>
<feature type="non-terminal residue" evidence="13">
    <location>
        <position position="1"/>
    </location>
</feature>
<evidence type="ECO:0000256" key="6">
    <source>
        <dbReference type="ARBA" id="ARBA00022989"/>
    </source>
</evidence>
<evidence type="ECO:0000256" key="2">
    <source>
        <dbReference type="ARBA" id="ARBA00006434"/>
    </source>
</evidence>
<evidence type="ECO:0000256" key="3">
    <source>
        <dbReference type="ARBA" id="ARBA00022448"/>
    </source>
</evidence>
<evidence type="ECO:0000256" key="12">
    <source>
        <dbReference type="SAM" id="Phobius"/>
    </source>
</evidence>